<dbReference type="GO" id="GO:0071555">
    <property type="term" value="P:cell wall organization"/>
    <property type="evidence" value="ECO:0007669"/>
    <property type="project" value="UniProtKB-KW"/>
</dbReference>
<evidence type="ECO:0000256" key="10">
    <source>
        <dbReference type="SAM" id="MobiDB-lite"/>
    </source>
</evidence>
<evidence type="ECO:0000313" key="13">
    <source>
        <dbReference type="EMBL" id="TCT20859.1"/>
    </source>
</evidence>
<dbReference type="InterPro" id="IPR018392">
    <property type="entry name" value="LysM"/>
</dbReference>
<dbReference type="Pfam" id="PF11741">
    <property type="entry name" value="AMIN"/>
    <property type="match status" value="1"/>
</dbReference>
<dbReference type="RefSeq" id="WP_165903418.1">
    <property type="nucleotide sequence ID" value="NZ_SMAO01000005.1"/>
</dbReference>
<comment type="subcellular location">
    <subcellularLocation>
        <location evidence="2">Periplasm</location>
    </subcellularLocation>
</comment>
<evidence type="ECO:0000256" key="11">
    <source>
        <dbReference type="SAM" id="SignalP"/>
    </source>
</evidence>
<dbReference type="Gene3D" id="3.40.630.40">
    <property type="entry name" value="Zn-dependent exopeptidases"/>
    <property type="match status" value="1"/>
</dbReference>
<protein>
    <recommendedName>
        <fullName evidence="9">N-acetylmuramoyl-L-alanine amidase AmiC</fullName>
        <ecNumber evidence="4">3.5.1.28</ecNumber>
    </recommendedName>
</protein>
<dbReference type="InterPro" id="IPR002508">
    <property type="entry name" value="MurNAc-LAA_cat"/>
</dbReference>
<organism evidence="13 14">
    <name type="scientific">Thiobaca trueperi</name>
    <dbReference type="NCBI Taxonomy" id="127458"/>
    <lineage>
        <taxon>Bacteria</taxon>
        <taxon>Pseudomonadati</taxon>
        <taxon>Pseudomonadota</taxon>
        <taxon>Gammaproteobacteria</taxon>
        <taxon>Chromatiales</taxon>
        <taxon>Chromatiaceae</taxon>
        <taxon>Thiobaca</taxon>
    </lineage>
</organism>
<dbReference type="SMART" id="SM00646">
    <property type="entry name" value="Ami_3"/>
    <property type="match status" value="1"/>
</dbReference>
<dbReference type="CDD" id="cd02696">
    <property type="entry name" value="MurNAc-LAA"/>
    <property type="match status" value="1"/>
</dbReference>
<evidence type="ECO:0000256" key="8">
    <source>
        <dbReference type="ARBA" id="ARBA00023316"/>
    </source>
</evidence>
<evidence type="ECO:0000256" key="5">
    <source>
        <dbReference type="ARBA" id="ARBA00022729"/>
    </source>
</evidence>
<dbReference type="Pfam" id="PF01476">
    <property type="entry name" value="LysM"/>
    <property type="match status" value="1"/>
</dbReference>
<dbReference type="InterPro" id="IPR050695">
    <property type="entry name" value="N-acetylmuramoyl_amidase_3"/>
</dbReference>
<evidence type="ECO:0000313" key="14">
    <source>
        <dbReference type="Proteomes" id="UP000295717"/>
    </source>
</evidence>
<dbReference type="InterPro" id="IPR021731">
    <property type="entry name" value="AMIN_dom"/>
</dbReference>
<evidence type="ECO:0000256" key="9">
    <source>
        <dbReference type="ARBA" id="ARBA00074581"/>
    </source>
</evidence>
<dbReference type="PANTHER" id="PTHR30404">
    <property type="entry name" value="N-ACETYLMURAMOYL-L-ALANINE AMIDASE"/>
    <property type="match status" value="1"/>
</dbReference>
<evidence type="ECO:0000256" key="6">
    <source>
        <dbReference type="ARBA" id="ARBA00022764"/>
    </source>
</evidence>
<feature type="domain" description="LysM" evidence="12">
    <location>
        <begin position="436"/>
        <end position="480"/>
    </location>
</feature>
<accession>A0A4R3N2G3</accession>
<dbReference type="SUPFAM" id="SSF53187">
    <property type="entry name" value="Zn-dependent exopeptidases"/>
    <property type="match status" value="1"/>
</dbReference>
<feature type="chain" id="PRO_5020676496" description="N-acetylmuramoyl-L-alanine amidase AmiC" evidence="11">
    <location>
        <begin position="19"/>
        <end position="484"/>
    </location>
</feature>
<dbReference type="GO" id="GO:0008745">
    <property type="term" value="F:N-acetylmuramoyl-L-alanine amidase activity"/>
    <property type="evidence" value="ECO:0007669"/>
    <property type="project" value="UniProtKB-EC"/>
</dbReference>
<proteinExistence type="inferred from homology"/>
<feature type="signal peptide" evidence="11">
    <location>
        <begin position="1"/>
        <end position="18"/>
    </location>
</feature>
<comment type="similarity">
    <text evidence="3">Belongs to the N-acetylmuramoyl-L-alanine amidase 3 family.</text>
</comment>
<dbReference type="Proteomes" id="UP000295717">
    <property type="component" value="Unassembled WGS sequence"/>
</dbReference>
<keyword evidence="7" id="KW-0378">Hydrolase</keyword>
<evidence type="ECO:0000259" key="12">
    <source>
        <dbReference type="PROSITE" id="PS51782"/>
    </source>
</evidence>
<keyword evidence="14" id="KW-1185">Reference proteome</keyword>
<dbReference type="FunFam" id="3.40.630.40:FF:000001">
    <property type="entry name" value="N-acetylmuramoyl-L-alanine amidase"/>
    <property type="match status" value="1"/>
</dbReference>
<feature type="compositionally biased region" description="Polar residues" evidence="10">
    <location>
        <begin position="132"/>
        <end position="145"/>
    </location>
</feature>
<keyword evidence="8" id="KW-0961">Cell wall biogenesis/degradation</keyword>
<comment type="caution">
    <text evidence="13">The sequence shown here is derived from an EMBL/GenBank/DDBJ whole genome shotgun (WGS) entry which is preliminary data.</text>
</comment>
<dbReference type="AlphaFoldDB" id="A0A4R3N2G3"/>
<keyword evidence="6" id="KW-0574">Periplasm</keyword>
<feature type="region of interest" description="Disordered" evidence="10">
    <location>
        <begin position="385"/>
        <end position="434"/>
    </location>
</feature>
<dbReference type="SMART" id="SM00257">
    <property type="entry name" value="LysM"/>
    <property type="match status" value="1"/>
</dbReference>
<evidence type="ECO:0000256" key="4">
    <source>
        <dbReference type="ARBA" id="ARBA00011901"/>
    </source>
</evidence>
<keyword evidence="5 11" id="KW-0732">Signal</keyword>
<dbReference type="CDD" id="cd00118">
    <property type="entry name" value="LysM"/>
    <property type="match status" value="1"/>
</dbReference>
<dbReference type="EMBL" id="SMAO01000005">
    <property type="protein sequence ID" value="TCT20859.1"/>
    <property type="molecule type" value="Genomic_DNA"/>
</dbReference>
<name>A0A4R3N2G3_9GAMM</name>
<dbReference type="GO" id="GO:0030288">
    <property type="term" value="C:outer membrane-bounded periplasmic space"/>
    <property type="evidence" value="ECO:0007669"/>
    <property type="project" value="TreeGrafter"/>
</dbReference>
<dbReference type="Gene3D" id="2.60.40.3500">
    <property type="match status" value="1"/>
</dbReference>
<dbReference type="EC" id="3.5.1.28" evidence="4"/>
<evidence type="ECO:0000256" key="3">
    <source>
        <dbReference type="ARBA" id="ARBA00010860"/>
    </source>
</evidence>
<evidence type="ECO:0000256" key="1">
    <source>
        <dbReference type="ARBA" id="ARBA00001561"/>
    </source>
</evidence>
<evidence type="ECO:0000256" key="7">
    <source>
        <dbReference type="ARBA" id="ARBA00022801"/>
    </source>
</evidence>
<reference evidence="13 14" key="1">
    <citation type="submission" date="2019-03" db="EMBL/GenBank/DDBJ databases">
        <title>Genomic Encyclopedia of Type Strains, Phase IV (KMG-IV): sequencing the most valuable type-strain genomes for metagenomic binning, comparative biology and taxonomic classification.</title>
        <authorList>
            <person name="Goeker M."/>
        </authorList>
    </citation>
    <scope>NUCLEOTIDE SEQUENCE [LARGE SCALE GENOMIC DNA]</scope>
    <source>
        <strain evidence="13 14">DSM 13587</strain>
    </source>
</reference>
<gene>
    <name evidence="13" type="ORF">EDC35_105303</name>
</gene>
<dbReference type="Gene3D" id="3.10.350.10">
    <property type="entry name" value="LysM domain"/>
    <property type="match status" value="1"/>
</dbReference>
<sequence length="484" mass="51896">MNRLLPLLLLLISLPAAGSRVVVECAQVVTDASKTRLVFATTAPVSHRIFALDHPDRVVIDLPTATLIGKLPDATAKDPTLVGLRSGLHNQDDLRIVLDLKQAVRVKSFTTGPGNGEGHRLIIDLIPRTTSVASGDSPRTMTQTLPRPDAPRGKARPILVAIDAGHGGEDPGAIGPGGTREKDVTLAIARKLAALVNREPGMQALMIRDGDYFIGLRQRMLMAREQNADLFISIHADAYNNADAHGSSVYTLSYGGASSEAAMWLANRENNADRVGGIDLPTNDDLLATVLMDMTQNATIEHSTEAANAVLAYLGHLGNMHKNEVQRASFMVLKSPDIPSVLVETAFISNQDEERRLTSNAHQQRLAQAILAGVRTYFKKYPPQGFRSASSRADTDARFAPPAPATSTPLGTEPAPAAPPSRSTALRPVNRSTVSREHVINSGDTLSGIASRYRVSLTALRAQNGLHENDMIRAGQVLTIPSDS</sequence>
<evidence type="ECO:0000256" key="2">
    <source>
        <dbReference type="ARBA" id="ARBA00004418"/>
    </source>
</evidence>
<dbReference type="PROSITE" id="PS51782">
    <property type="entry name" value="LYSM"/>
    <property type="match status" value="1"/>
</dbReference>
<dbReference type="GO" id="GO:0009253">
    <property type="term" value="P:peptidoglycan catabolic process"/>
    <property type="evidence" value="ECO:0007669"/>
    <property type="project" value="InterPro"/>
</dbReference>
<dbReference type="SUPFAM" id="SSF54106">
    <property type="entry name" value="LysM domain"/>
    <property type="match status" value="1"/>
</dbReference>
<dbReference type="PANTHER" id="PTHR30404:SF0">
    <property type="entry name" value="N-ACETYLMURAMOYL-L-ALANINE AMIDASE AMIC"/>
    <property type="match status" value="1"/>
</dbReference>
<dbReference type="InterPro" id="IPR036779">
    <property type="entry name" value="LysM_dom_sf"/>
</dbReference>
<comment type="catalytic activity">
    <reaction evidence="1">
        <text>Hydrolyzes the link between N-acetylmuramoyl residues and L-amino acid residues in certain cell-wall glycopeptides.</text>
        <dbReference type="EC" id="3.5.1.28"/>
    </reaction>
</comment>
<feature type="region of interest" description="Disordered" evidence="10">
    <location>
        <begin position="132"/>
        <end position="153"/>
    </location>
</feature>
<dbReference type="Pfam" id="PF01520">
    <property type="entry name" value="Amidase_3"/>
    <property type="match status" value="1"/>
</dbReference>